<gene>
    <name evidence="2" type="ORF">WKI71_22280</name>
</gene>
<keyword evidence="1" id="KW-0812">Transmembrane</keyword>
<reference evidence="2 3" key="1">
    <citation type="submission" date="2024-03" db="EMBL/GenBank/DDBJ databases">
        <title>Novel Streptomyces species of biotechnological and ecological value are a feature of Machair soil.</title>
        <authorList>
            <person name="Prole J.R."/>
            <person name="Goodfellow M."/>
            <person name="Allenby N."/>
            <person name="Ward A.C."/>
        </authorList>
    </citation>
    <scope>NUCLEOTIDE SEQUENCE [LARGE SCALE GENOMIC DNA]</scope>
    <source>
        <strain evidence="2 3">MS1.AVA.1</strain>
    </source>
</reference>
<keyword evidence="3" id="KW-1185">Reference proteome</keyword>
<accession>A0ABU8UMK6</accession>
<sequence length="58" mass="6276">MLVALLAVLGVNLLVVVALLAALLGRRRWLARRPGAFRGAARVVEGDARGLRRRWTAG</sequence>
<evidence type="ECO:0000313" key="2">
    <source>
        <dbReference type="EMBL" id="MEJ8670158.1"/>
    </source>
</evidence>
<evidence type="ECO:0000313" key="3">
    <source>
        <dbReference type="Proteomes" id="UP001376459"/>
    </source>
</evidence>
<feature type="transmembrane region" description="Helical" evidence="1">
    <location>
        <begin position="6"/>
        <end position="24"/>
    </location>
</feature>
<dbReference type="Proteomes" id="UP001376459">
    <property type="component" value="Unassembled WGS sequence"/>
</dbReference>
<protein>
    <submittedName>
        <fullName evidence="2">Uncharacterized protein</fullName>
    </submittedName>
</protein>
<keyword evidence="1" id="KW-1133">Transmembrane helix</keyword>
<evidence type="ECO:0000256" key="1">
    <source>
        <dbReference type="SAM" id="Phobius"/>
    </source>
</evidence>
<keyword evidence="1" id="KW-0472">Membrane</keyword>
<dbReference type="EMBL" id="JBBKAK010000001">
    <property type="protein sequence ID" value="MEJ8670158.1"/>
    <property type="molecule type" value="Genomic_DNA"/>
</dbReference>
<comment type="caution">
    <text evidence="2">The sequence shown here is derived from an EMBL/GenBank/DDBJ whole genome shotgun (WGS) entry which is preliminary data.</text>
</comment>
<organism evidence="2 3">
    <name type="scientific">Streptomyces machairae</name>
    <dbReference type="NCBI Taxonomy" id="3134109"/>
    <lineage>
        <taxon>Bacteria</taxon>
        <taxon>Bacillati</taxon>
        <taxon>Actinomycetota</taxon>
        <taxon>Actinomycetes</taxon>
        <taxon>Kitasatosporales</taxon>
        <taxon>Streptomycetaceae</taxon>
        <taxon>Streptomyces</taxon>
    </lineage>
</organism>
<name>A0ABU8UMK6_9ACTN</name>
<proteinExistence type="predicted"/>